<dbReference type="GO" id="GO:0008237">
    <property type="term" value="F:metallopeptidase activity"/>
    <property type="evidence" value="ECO:0007669"/>
    <property type="project" value="UniProtKB-KW"/>
</dbReference>
<evidence type="ECO:0000259" key="6">
    <source>
        <dbReference type="Pfam" id="PF14464"/>
    </source>
</evidence>
<dbReference type="Gene3D" id="3.40.140.10">
    <property type="entry name" value="Cytidine Deaminase, domain 2"/>
    <property type="match status" value="1"/>
</dbReference>
<dbReference type="Pfam" id="PF14464">
    <property type="entry name" value="Prok-JAB"/>
    <property type="match status" value="1"/>
</dbReference>
<evidence type="ECO:0000313" key="8">
    <source>
        <dbReference type="Proteomes" id="UP000594121"/>
    </source>
</evidence>
<evidence type="ECO:0000256" key="3">
    <source>
        <dbReference type="ARBA" id="ARBA00022801"/>
    </source>
</evidence>
<proteinExistence type="predicted"/>
<keyword evidence="5" id="KW-0482">Metalloprotease</keyword>
<keyword evidence="4" id="KW-0862">Zinc</keyword>
<reference evidence="7 8" key="1">
    <citation type="submission" date="2020-10" db="EMBL/GenBank/DDBJ databases">
        <title>Thermofilum lucidum 3507LT sp. nov. a novel member of Thermofilaceae family isolated from Chile hot spring, and proposal of description order Thermofilales.</title>
        <authorList>
            <person name="Zayulina K.S."/>
            <person name="Elcheninov A.G."/>
            <person name="Toshchakov S.V."/>
            <person name="Kublanov I.V."/>
        </authorList>
    </citation>
    <scope>NUCLEOTIDE SEQUENCE [LARGE SCALE GENOMIC DNA]</scope>
    <source>
        <strain evidence="7 8">3507LT</strain>
    </source>
</reference>
<dbReference type="InterPro" id="IPR028090">
    <property type="entry name" value="JAB_dom_prok"/>
</dbReference>
<organism evidence="7 8">
    <name type="scientific">Infirmifilum lucidum</name>
    <dbReference type="NCBI Taxonomy" id="2776706"/>
    <lineage>
        <taxon>Archaea</taxon>
        <taxon>Thermoproteota</taxon>
        <taxon>Thermoprotei</taxon>
        <taxon>Thermofilales</taxon>
        <taxon>Thermofilaceae</taxon>
        <taxon>Infirmifilum</taxon>
    </lineage>
</organism>
<dbReference type="GO" id="GO:0006508">
    <property type="term" value="P:proteolysis"/>
    <property type="evidence" value="ECO:0007669"/>
    <property type="project" value="UniProtKB-KW"/>
</dbReference>
<evidence type="ECO:0000256" key="4">
    <source>
        <dbReference type="ARBA" id="ARBA00022833"/>
    </source>
</evidence>
<keyword evidence="3" id="KW-0378">Hydrolase</keyword>
<dbReference type="KEGG" id="thel:IG193_06685"/>
<dbReference type="Proteomes" id="UP000594121">
    <property type="component" value="Chromosome"/>
</dbReference>
<dbReference type="EMBL" id="CP062310">
    <property type="protein sequence ID" value="QOJ78436.1"/>
    <property type="molecule type" value="Genomic_DNA"/>
</dbReference>
<sequence>MEVSPSLYFDGPGVRRVVVPNSILEELEQECRWECIAILLGTRVGGEYRVQEARRIEGTYVHGVFKINFRDWAGAIQGARLKGLEYIGLIHFHANSPPVPSPLDARRMAECPGEVWVIKSKTGVRAWVYESELRELELVVT</sequence>
<dbReference type="InParanoid" id="A0A7L9FHP7"/>
<evidence type="ECO:0000256" key="2">
    <source>
        <dbReference type="ARBA" id="ARBA00022723"/>
    </source>
</evidence>
<dbReference type="AlphaFoldDB" id="A0A7L9FHP7"/>
<feature type="domain" description="JAB" evidence="6">
    <location>
        <begin position="21"/>
        <end position="128"/>
    </location>
</feature>
<gene>
    <name evidence="7" type="ORF">IG193_06685</name>
</gene>
<dbReference type="GeneID" id="59149567"/>
<dbReference type="RefSeq" id="WP_192818408.1">
    <property type="nucleotide sequence ID" value="NZ_CP062310.1"/>
</dbReference>
<evidence type="ECO:0000256" key="1">
    <source>
        <dbReference type="ARBA" id="ARBA00022670"/>
    </source>
</evidence>
<dbReference type="SUPFAM" id="SSF102712">
    <property type="entry name" value="JAB1/MPN domain"/>
    <property type="match status" value="1"/>
</dbReference>
<name>A0A7L9FHP7_9CREN</name>
<dbReference type="GO" id="GO:0046872">
    <property type="term" value="F:metal ion binding"/>
    <property type="evidence" value="ECO:0007669"/>
    <property type="project" value="UniProtKB-KW"/>
</dbReference>
<accession>A0A7L9FHP7</accession>
<evidence type="ECO:0000256" key="5">
    <source>
        <dbReference type="ARBA" id="ARBA00023049"/>
    </source>
</evidence>
<keyword evidence="1" id="KW-0645">Protease</keyword>
<evidence type="ECO:0000313" key="7">
    <source>
        <dbReference type="EMBL" id="QOJ78436.1"/>
    </source>
</evidence>
<keyword evidence="8" id="KW-1185">Reference proteome</keyword>
<keyword evidence="2" id="KW-0479">Metal-binding</keyword>
<protein>
    <submittedName>
        <fullName evidence="7">Mov34/MPN/PAD-1 family protein</fullName>
    </submittedName>
</protein>